<keyword evidence="13" id="KW-0548">Nucleotidyltransferase</keyword>
<evidence type="ECO:0000259" key="9">
    <source>
        <dbReference type="PROSITE" id="PS50112"/>
    </source>
</evidence>
<dbReference type="Gene3D" id="3.30.70.270">
    <property type="match status" value="1"/>
</dbReference>
<dbReference type="PROSITE" id="PS50839">
    <property type="entry name" value="CHASE"/>
    <property type="match status" value="1"/>
</dbReference>
<evidence type="ECO:0000256" key="7">
    <source>
        <dbReference type="ARBA" id="ARBA00034247"/>
    </source>
</evidence>
<evidence type="ECO:0000259" key="12">
    <source>
        <dbReference type="PROSITE" id="PS50887"/>
    </source>
</evidence>
<evidence type="ECO:0000256" key="4">
    <source>
        <dbReference type="ARBA" id="ARBA00022692"/>
    </source>
</evidence>
<dbReference type="EMBL" id="UNOZ01000012">
    <property type="protein sequence ID" value="SYX89315.1"/>
    <property type="molecule type" value="Genomic_DNA"/>
</dbReference>
<dbReference type="InterPro" id="IPR029787">
    <property type="entry name" value="Nucleotide_cyclase"/>
</dbReference>
<dbReference type="FunFam" id="3.30.70.270:FF:000001">
    <property type="entry name" value="Diguanylate cyclase domain protein"/>
    <property type="match status" value="1"/>
</dbReference>
<dbReference type="Gene3D" id="3.30.450.20">
    <property type="entry name" value="PAS domain"/>
    <property type="match status" value="2"/>
</dbReference>
<dbReference type="InterPro" id="IPR042240">
    <property type="entry name" value="CHASE_sf"/>
</dbReference>
<evidence type="ECO:0000259" key="10">
    <source>
        <dbReference type="PROSITE" id="PS50113"/>
    </source>
</evidence>
<evidence type="ECO:0000313" key="14">
    <source>
        <dbReference type="Proteomes" id="UP000263595"/>
    </source>
</evidence>
<protein>
    <recommendedName>
        <fullName evidence="3">diguanylate cyclase</fullName>
        <ecNumber evidence="3">2.7.7.65</ecNumber>
    </recommendedName>
</protein>
<evidence type="ECO:0000256" key="1">
    <source>
        <dbReference type="ARBA" id="ARBA00001946"/>
    </source>
</evidence>
<dbReference type="InterPro" id="IPR001610">
    <property type="entry name" value="PAC"/>
</dbReference>
<dbReference type="Pfam" id="PF00989">
    <property type="entry name" value="PAS"/>
    <property type="match status" value="1"/>
</dbReference>
<evidence type="ECO:0000256" key="6">
    <source>
        <dbReference type="ARBA" id="ARBA00023136"/>
    </source>
</evidence>
<dbReference type="NCBIfam" id="TIGR00229">
    <property type="entry name" value="sensory_box"/>
    <property type="match status" value="1"/>
</dbReference>
<reference evidence="14" key="1">
    <citation type="submission" date="2018-08" db="EMBL/GenBank/DDBJ databases">
        <authorList>
            <person name="Blom J."/>
        </authorList>
    </citation>
    <scope>NUCLEOTIDE SEQUENCE [LARGE SCALE GENOMIC DNA]</scope>
    <source>
        <strain evidence="14">CCOS 865</strain>
    </source>
</reference>
<dbReference type="InterPro" id="IPR013767">
    <property type="entry name" value="PAS_fold"/>
</dbReference>
<dbReference type="SUPFAM" id="SSF55073">
    <property type="entry name" value="Nucleotide cyclase"/>
    <property type="match status" value="1"/>
</dbReference>
<evidence type="ECO:0000256" key="2">
    <source>
        <dbReference type="ARBA" id="ARBA00004533"/>
    </source>
</evidence>
<dbReference type="SMART" id="SM00267">
    <property type="entry name" value="GGDEF"/>
    <property type="match status" value="1"/>
</dbReference>
<dbReference type="PROSITE" id="PS50113">
    <property type="entry name" value="PAC"/>
    <property type="match status" value="1"/>
</dbReference>
<dbReference type="InterPro" id="IPR000160">
    <property type="entry name" value="GGDEF_dom"/>
</dbReference>
<dbReference type="SMART" id="SM00091">
    <property type="entry name" value="PAS"/>
    <property type="match status" value="1"/>
</dbReference>
<dbReference type="InterPro" id="IPR013655">
    <property type="entry name" value="PAS_fold_3"/>
</dbReference>
<comment type="catalytic activity">
    <reaction evidence="7">
        <text>2 GTP = 3',3'-c-di-GMP + 2 diphosphate</text>
        <dbReference type="Rhea" id="RHEA:24898"/>
        <dbReference type="ChEBI" id="CHEBI:33019"/>
        <dbReference type="ChEBI" id="CHEBI:37565"/>
        <dbReference type="ChEBI" id="CHEBI:58805"/>
        <dbReference type="EC" id="2.7.7.65"/>
    </reaction>
</comment>
<accession>A0A383RQZ5</accession>
<dbReference type="Gene3D" id="3.30.450.350">
    <property type="entry name" value="CHASE domain"/>
    <property type="match status" value="1"/>
</dbReference>
<dbReference type="PANTHER" id="PTHR45138">
    <property type="entry name" value="REGULATORY COMPONENTS OF SENSORY TRANSDUCTION SYSTEM"/>
    <property type="match status" value="1"/>
</dbReference>
<dbReference type="Pfam" id="PF00990">
    <property type="entry name" value="GGDEF"/>
    <property type="match status" value="1"/>
</dbReference>
<comment type="cofactor">
    <cofactor evidence="1">
        <name>Mg(2+)</name>
        <dbReference type="ChEBI" id="CHEBI:18420"/>
    </cofactor>
</comment>
<name>A0A383RQZ5_9PSED</name>
<keyword evidence="5 8" id="KW-1133">Transmembrane helix</keyword>
<dbReference type="SUPFAM" id="SSF55785">
    <property type="entry name" value="PYP-like sensor domain (PAS domain)"/>
    <property type="match status" value="2"/>
</dbReference>
<dbReference type="GO" id="GO:0043709">
    <property type="term" value="P:cell adhesion involved in single-species biofilm formation"/>
    <property type="evidence" value="ECO:0007669"/>
    <property type="project" value="TreeGrafter"/>
</dbReference>
<dbReference type="PROSITE" id="PS50112">
    <property type="entry name" value="PAS"/>
    <property type="match status" value="1"/>
</dbReference>
<dbReference type="NCBIfam" id="TIGR00254">
    <property type="entry name" value="GGDEF"/>
    <property type="match status" value="1"/>
</dbReference>
<dbReference type="EC" id="2.7.7.65" evidence="3"/>
<sequence>MSKYGVRAKVFGLFSEALSAWAVALVALVAGALLTAALAIAAQTFYKQQLRQRFELLASERYSRIAERFDDQEQRLDGLRRFFSYSTEITGREFDGYVKPLLHRTQAYSWAPRVTAAQREAFERQASGVLGQPYQIRDQDMQGVLQPATPRDHYYPVLYSQAASQPGQPYGLDMLGQALRQTTLQRAGAPGSMAVSAPLDMLNVEPAYARGLLMVAPVFAEGAGHAAPSGFVMALLSMRQLIAEGLPAAVDDNLSVRILDTSGSNGQEVLYDSQSPIAPIPMVSNHLLHLADHHYQLAIRPSQAFLQANRSSAAQGVVWLGGLLSLLLSALLYSLFSQRQRALKLVEQRTAELRVSEQSLRGTHNQLRSVLDAATQVAIIATSLKGVISTFNAGAERMLGYSASEVMGCLDLAELVQTDELSQRAHALSVRYGRDIAGGQALFAETVREAGGEPGEWTLVRKDGSQLFANMLVTAVLDEQGLWVGYLAICIDVTERRRVHEALAARDQLLEKLSAEVPGGIYQYCLYADGRSCFPYASQGLYEIYEVDLQLLREDATRVFERIHPDDLERVRRSVRYSAEHLSPWREEYRVILPRAGLRWVRGEATPEIGEDGCTLWHGYLTDVSDPKSVEEELRTLSITDVLTGIHNRRYFQERLKSELERAQRDGLELAVIMLDIDHFKRINDEFGHAVGDHVLRSLCQHIGQRLRRSDVFCRLGGEEFMVLCPGSDAEQARSLALELWQGVRGLSIAGVGRVTASFGVAGWRPGEGADSLLLRADAGVYAAKQAGRDRVEVELP</sequence>
<dbReference type="InterPro" id="IPR000700">
    <property type="entry name" value="PAS-assoc_C"/>
</dbReference>
<feature type="domain" description="PAS" evidence="9">
    <location>
        <begin position="363"/>
        <end position="420"/>
    </location>
</feature>
<dbReference type="GO" id="GO:1902201">
    <property type="term" value="P:negative regulation of bacterial-type flagellum-dependent cell motility"/>
    <property type="evidence" value="ECO:0007669"/>
    <property type="project" value="TreeGrafter"/>
</dbReference>
<evidence type="ECO:0000256" key="8">
    <source>
        <dbReference type="SAM" id="Phobius"/>
    </source>
</evidence>
<evidence type="ECO:0000259" key="11">
    <source>
        <dbReference type="PROSITE" id="PS50839"/>
    </source>
</evidence>
<feature type="domain" description="PAC" evidence="10">
    <location>
        <begin position="453"/>
        <end position="505"/>
    </location>
</feature>
<keyword evidence="13" id="KW-0808">Transferase</keyword>
<dbReference type="InterPro" id="IPR035965">
    <property type="entry name" value="PAS-like_dom_sf"/>
</dbReference>
<feature type="domain" description="GGDEF" evidence="12">
    <location>
        <begin position="668"/>
        <end position="797"/>
    </location>
</feature>
<keyword evidence="14" id="KW-1185">Reference proteome</keyword>
<dbReference type="RefSeq" id="WP_119139576.1">
    <property type="nucleotide sequence ID" value="NZ_UNOZ01000012.1"/>
</dbReference>
<evidence type="ECO:0000313" key="13">
    <source>
        <dbReference type="EMBL" id="SYX89315.1"/>
    </source>
</evidence>
<keyword evidence="4 8" id="KW-0812">Transmembrane</keyword>
<gene>
    <name evidence="13" type="primary">pleD</name>
    <name evidence="13" type="ORF">CCOS865_01566</name>
</gene>
<dbReference type="AlphaFoldDB" id="A0A383RQZ5"/>
<feature type="transmembrane region" description="Helical" evidence="8">
    <location>
        <begin position="316"/>
        <end position="336"/>
    </location>
</feature>
<dbReference type="SMART" id="SM01079">
    <property type="entry name" value="CHASE"/>
    <property type="match status" value="1"/>
</dbReference>
<dbReference type="InterPro" id="IPR000014">
    <property type="entry name" value="PAS"/>
</dbReference>
<dbReference type="InterPro" id="IPR050469">
    <property type="entry name" value="Diguanylate_Cyclase"/>
</dbReference>
<evidence type="ECO:0000256" key="3">
    <source>
        <dbReference type="ARBA" id="ARBA00012528"/>
    </source>
</evidence>
<dbReference type="InterPro" id="IPR006189">
    <property type="entry name" value="CHASE_dom"/>
</dbReference>
<comment type="subcellular location">
    <subcellularLocation>
        <location evidence="2">Cell inner membrane</location>
    </subcellularLocation>
</comment>
<dbReference type="GO" id="GO:0005886">
    <property type="term" value="C:plasma membrane"/>
    <property type="evidence" value="ECO:0007669"/>
    <property type="project" value="UniProtKB-SubCell"/>
</dbReference>
<dbReference type="Proteomes" id="UP000263595">
    <property type="component" value="Unassembled WGS sequence"/>
</dbReference>
<dbReference type="PROSITE" id="PS50887">
    <property type="entry name" value="GGDEF"/>
    <property type="match status" value="1"/>
</dbReference>
<evidence type="ECO:0000256" key="5">
    <source>
        <dbReference type="ARBA" id="ARBA00022989"/>
    </source>
</evidence>
<keyword evidence="6 8" id="KW-0472">Membrane</keyword>
<dbReference type="InterPro" id="IPR043128">
    <property type="entry name" value="Rev_trsase/Diguanyl_cyclase"/>
</dbReference>
<dbReference type="Pfam" id="PF08447">
    <property type="entry name" value="PAS_3"/>
    <property type="match status" value="1"/>
</dbReference>
<dbReference type="GO" id="GO:0007165">
    <property type="term" value="P:signal transduction"/>
    <property type="evidence" value="ECO:0007669"/>
    <property type="project" value="UniProtKB-ARBA"/>
</dbReference>
<feature type="domain" description="CHASE" evidence="11">
    <location>
        <begin position="80"/>
        <end position="273"/>
    </location>
</feature>
<organism evidence="13 14">
    <name type="scientific">Pseudomonas reidholzensis</name>
    <dbReference type="NCBI Taxonomy" id="1785162"/>
    <lineage>
        <taxon>Bacteria</taxon>
        <taxon>Pseudomonadati</taxon>
        <taxon>Pseudomonadota</taxon>
        <taxon>Gammaproteobacteria</taxon>
        <taxon>Pseudomonadales</taxon>
        <taxon>Pseudomonadaceae</taxon>
        <taxon>Pseudomonas</taxon>
    </lineage>
</organism>
<dbReference type="SMART" id="SM00086">
    <property type="entry name" value="PAC"/>
    <property type="match status" value="2"/>
</dbReference>
<dbReference type="CDD" id="cd00130">
    <property type="entry name" value="PAS"/>
    <property type="match status" value="2"/>
</dbReference>
<dbReference type="CDD" id="cd01949">
    <property type="entry name" value="GGDEF"/>
    <property type="match status" value="1"/>
</dbReference>
<dbReference type="GO" id="GO:0052621">
    <property type="term" value="F:diguanylate cyclase activity"/>
    <property type="evidence" value="ECO:0007669"/>
    <property type="project" value="UniProtKB-EC"/>
</dbReference>
<dbReference type="OrthoDB" id="9813903at2"/>
<dbReference type="PANTHER" id="PTHR45138:SF9">
    <property type="entry name" value="DIGUANYLATE CYCLASE DGCM-RELATED"/>
    <property type="match status" value="1"/>
</dbReference>
<proteinExistence type="predicted"/>
<dbReference type="Pfam" id="PF03924">
    <property type="entry name" value="CHASE"/>
    <property type="match status" value="1"/>
</dbReference>